<proteinExistence type="predicted"/>
<dbReference type="EMBL" id="JAUCEY010000008">
    <property type="protein sequence ID" value="MDM5453684.1"/>
    <property type="molecule type" value="Genomic_DNA"/>
</dbReference>
<dbReference type="Gene3D" id="3.40.50.150">
    <property type="entry name" value="Vaccinia Virus protein VP39"/>
    <property type="match status" value="1"/>
</dbReference>
<keyword evidence="2" id="KW-0489">Methyltransferase</keyword>
<dbReference type="Proteomes" id="UP001234602">
    <property type="component" value="Unassembled WGS sequence"/>
</dbReference>
<dbReference type="RefSeq" id="WP_289320393.1">
    <property type="nucleotide sequence ID" value="NZ_JAUCEY010000008.1"/>
</dbReference>
<gene>
    <name evidence="2" type="ORF">QUF89_16120</name>
</gene>
<reference evidence="2" key="1">
    <citation type="submission" date="2023-06" db="EMBL/GenBank/DDBJ databases">
        <title>Comparative genomics of Bacillaceae isolates and their secondary metabolite potential.</title>
        <authorList>
            <person name="Song L."/>
            <person name="Nielsen L.J."/>
            <person name="Mohite O."/>
            <person name="Xu X."/>
            <person name="Weber T."/>
            <person name="Kovacs A.T."/>
        </authorList>
    </citation>
    <scope>NUCLEOTIDE SEQUENCE</scope>
    <source>
        <strain evidence="2">D8_B_37</strain>
    </source>
</reference>
<dbReference type="AlphaFoldDB" id="A0AAW7IJQ7"/>
<organism evidence="2 3">
    <name type="scientific">Peribacillus simplex</name>
    <dbReference type="NCBI Taxonomy" id="1478"/>
    <lineage>
        <taxon>Bacteria</taxon>
        <taxon>Bacillati</taxon>
        <taxon>Bacillota</taxon>
        <taxon>Bacilli</taxon>
        <taxon>Bacillales</taxon>
        <taxon>Bacillaceae</taxon>
        <taxon>Peribacillus</taxon>
    </lineage>
</organism>
<accession>A0AAW7IJQ7</accession>
<dbReference type="SUPFAM" id="SSF53335">
    <property type="entry name" value="S-adenosyl-L-methionine-dependent methyltransferases"/>
    <property type="match status" value="1"/>
</dbReference>
<feature type="domain" description="Methyltransferase" evidence="1">
    <location>
        <begin position="67"/>
        <end position="140"/>
    </location>
</feature>
<evidence type="ECO:0000313" key="2">
    <source>
        <dbReference type="EMBL" id="MDM5453684.1"/>
    </source>
</evidence>
<comment type="caution">
    <text evidence="2">The sequence shown here is derived from an EMBL/GenBank/DDBJ whole genome shotgun (WGS) entry which is preliminary data.</text>
</comment>
<evidence type="ECO:0000313" key="3">
    <source>
        <dbReference type="Proteomes" id="UP001234602"/>
    </source>
</evidence>
<name>A0AAW7IJQ7_9BACI</name>
<dbReference type="Pfam" id="PF13649">
    <property type="entry name" value="Methyltransf_25"/>
    <property type="match status" value="1"/>
</dbReference>
<evidence type="ECO:0000259" key="1">
    <source>
        <dbReference type="Pfam" id="PF13649"/>
    </source>
</evidence>
<protein>
    <submittedName>
        <fullName evidence="2">Methyltransferase domain-containing protein</fullName>
    </submittedName>
</protein>
<dbReference type="CDD" id="cd02440">
    <property type="entry name" value="AdoMet_MTases"/>
    <property type="match status" value="1"/>
</dbReference>
<dbReference type="InterPro" id="IPR029063">
    <property type="entry name" value="SAM-dependent_MTases_sf"/>
</dbReference>
<dbReference type="GO" id="GO:0032259">
    <property type="term" value="P:methylation"/>
    <property type="evidence" value="ECO:0007669"/>
    <property type="project" value="UniProtKB-KW"/>
</dbReference>
<dbReference type="GO" id="GO:0008168">
    <property type="term" value="F:methyltransferase activity"/>
    <property type="evidence" value="ECO:0007669"/>
    <property type="project" value="UniProtKB-KW"/>
</dbReference>
<dbReference type="InterPro" id="IPR041698">
    <property type="entry name" value="Methyltransf_25"/>
</dbReference>
<keyword evidence="2" id="KW-0808">Transferase</keyword>
<sequence length="273" mass="32325">MKTNYIEFWRQSMVDHNGKVPNRLKDDAAEEAFWSSMVERKKQHKADPYTKQVHQELLPLLNREDHVLEIGPGWGNYTFDIAKEVRKLTCIDSSKSIISFLASQAYEKGTENMDLIHDKWESETKRDKYDVVFGFNCYYRMIDIGHTLLKMNESATRLVIVGMTTGPEKPHYMELEKRGYTINLRKRDYIHILNVLYQLGILADCKIVKLKSKKIYSTYEEMIRDNTTKILDEQFSYDEVKTILNKYVVEKEGVFEYEYPFHAALMYWNPKEL</sequence>